<name>A0A897NP24_9EURY</name>
<keyword evidence="4" id="KW-0378">Hydrolase</keyword>
<keyword evidence="2" id="KW-0645">Protease</keyword>
<keyword evidence="3" id="KW-0064">Aspartyl protease</keyword>
<dbReference type="Pfam" id="PF01750">
    <property type="entry name" value="HycI"/>
    <property type="match status" value="1"/>
</dbReference>
<evidence type="ECO:0000256" key="1">
    <source>
        <dbReference type="ARBA" id="ARBA00006814"/>
    </source>
</evidence>
<dbReference type="Proteomes" id="UP000663292">
    <property type="component" value="Chromosome"/>
</dbReference>
<dbReference type="Gene3D" id="3.40.50.1450">
    <property type="entry name" value="HybD-like"/>
    <property type="match status" value="1"/>
</dbReference>
<dbReference type="SUPFAM" id="SSF53163">
    <property type="entry name" value="HybD-like"/>
    <property type="match status" value="1"/>
</dbReference>
<keyword evidence="6" id="KW-1185">Reference proteome</keyword>
<dbReference type="GO" id="GO:0016485">
    <property type="term" value="P:protein processing"/>
    <property type="evidence" value="ECO:0007669"/>
    <property type="project" value="TreeGrafter"/>
</dbReference>
<dbReference type="PRINTS" id="PR00446">
    <property type="entry name" value="HYDRGNUPTAKE"/>
</dbReference>
<evidence type="ECO:0000313" key="6">
    <source>
        <dbReference type="Proteomes" id="UP000663292"/>
    </source>
</evidence>
<dbReference type="GO" id="GO:0008047">
    <property type="term" value="F:enzyme activator activity"/>
    <property type="evidence" value="ECO:0007669"/>
    <property type="project" value="InterPro"/>
</dbReference>
<evidence type="ECO:0000313" key="5">
    <source>
        <dbReference type="EMBL" id="QSG14184.1"/>
    </source>
</evidence>
<dbReference type="GO" id="GO:0004190">
    <property type="term" value="F:aspartic-type endopeptidase activity"/>
    <property type="evidence" value="ECO:0007669"/>
    <property type="project" value="UniProtKB-KW"/>
</dbReference>
<accession>A0A897NP24</accession>
<dbReference type="PANTHER" id="PTHR30302">
    <property type="entry name" value="HYDROGENASE 1 MATURATION PROTEASE"/>
    <property type="match status" value="1"/>
</dbReference>
<dbReference type="AlphaFoldDB" id="A0A897NP24"/>
<dbReference type="PANTHER" id="PTHR30302:SF1">
    <property type="entry name" value="HYDROGENASE 2 MATURATION PROTEASE"/>
    <property type="match status" value="1"/>
</dbReference>
<evidence type="ECO:0000256" key="3">
    <source>
        <dbReference type="ARBA" id="ARBA00022750"/>
    </source>
</evidence>
<reference evidence="5 6" key="1">
    <citation type="submission" date="2020-11" db="EMBL/GenBank/DDBJ databases">
        <title>Carbohydrate-dependent, anaerobic sulfur respiration: A novel catabolism in halophilic archaea.</title>
        <authorList>
            <person name="Sorokin D.Y."/>
            <person name="Messina E."/>
            <person name="Smedile F."/>
            <person name="La Cono V."/>
            <person name="Hallsworth J.E."/>
            <person name="Yakimov M.M."/>
        </authorList>
    </citation>
    <scope>NUCLEOTIDE SEQUENCE [LARGE SCALE GENOMIC DNA]</scope>
    <source>
        <strain evidence="5 6">HSR-Est</strain>
    </source>
</reference>
<dbReference type="InterPro" id="IPR000671">
    <property type="entry name" value="Peptidase_A31"/>
</dbReference>
<organism evidence="5 6">
    <name type="scientific">Halapricum desulfuricans</name>
    <dbReference type="NCBI Taxonomy" id="2841257"/>
    <lineage>
        <taxon>Archaea</taxon>
        <taxon>Methanobacteriati</taxon>
        <taxon>Methanobacteriota</taxon>
        <taxon>Stenosarchaea group</taxon>
        <taxon>Halobacteria</taxon>
        <taxon>Halobacteriales</taxon>
        <taxon>Haloarculaceae</taxon>
        <taxon>Halapricum</taxon>
    </lineage>
</organism>
<dbReference type="EMBL" id="CP064791">
    <property type="protein sequence ID" value="QSG14184.1"/>
    <property type="molecule type" value="Genomic_DNA"/>
</dbReference>
<proteinExistence type="inferred from homology"/>
<evidence type="ECO:0000256" key="2">
    <source>
        <dbReference type="ARBA" id="ARBA00022670"/>
    </source>
</evidence>
<evidence type="ECO:0000256" key="4">
    <source>
        <dbReference type="ARBA" id="ARBA00022801"/>
    </source>
</evidence>
<dbReference type="CDD" id="cd00518">
    <property type="entry name" value="H2MP"/>
    <property type="match status" value="1"/>
</dbReference>
<comment type="similarity">
    <text evidence="1">Belongs to the peptidase A31 family.</text>
</comment>
<sequence>MSEPMSEHSHVAVVGVGNPIMGDDGVGEHVIEELRDEGLPDGVVATHAGTTAFFALEAMSGADYAIVVDAVAVEDASPGAIHRYRYREGSFDGSPPDVLMHDFSFSDALQAGKDPYDLPEELLVIGVQPADTEPGTELSDTVAERIPEVIDLVRETIAARTRSEVEL</sequence>
<dbReference type="NCBIfam" id="TIGR00072">
    <property type="entry name" value="hydrog_prot"/>
    <property type="match status" value="1"/>
</dbReference>
<dbReference type="InterPro" id="IPR023430">
    <property type="entry name" value="Pept_HybD-like_dom_sf"/>
</dbReference>
<protein>
    <submittedName>
        <fullName evidence="5">Ni,Fe-hydrogenase maturation factor</fullName>
    </submittedName>
</protein>
<gene>
    <name evidence="5" type="primary">hyaD3</name>
    <name evidence="5" type="ORF">HSEST_0638</name>
</gene>